<evidence type="ECO:0000256" key="1">
    <source>
        <dbReference type="SAM" id="MobiDB-lite"/>
    </source>
</evidence>
<organism evidence="2 3">
    <name type="scientific">Parascaris univalens</name>
    <name type="common">Nematode worm</name>
    <dbReference type="NCBI Taxonomy" id="6257"/>
    <lineage>
        <taxon>Eukaryota</taxon>
        <taxon>Metazoa</taxon>
        <taxon>Ecdysozoa</taxon>
        <taxon>Nematoda</taxon>
        <taxon>Chromadorea</taxon>
        <taxon>Rhabditida</taxon>
        <taxon>Spirurina</taxon>
        <taxon>Ascaridomorpha</taxon>
        <taxon>Ascaridoidea</taxon>
        <taxon>Ascarididae</taxon>
        <taxon>Parascaris</taxon>
    </lineage>
</organism>
<evidence type="ECO:0000313" key="3">
    <source>
        <dbReference type="WBParaSite" id="PgR006_g140_t04"/>
    </source>
</evidence>
<dbReference type="Proteomes" id="UP000887569">
    <property type="component" value="Unplaced"/>
</dbReference>
<proteinExistence type="predicted"/>
<dbReference type="InterPro" id="IPR036291">
    <property type="entry name" value="NAD(P)-bd_dom_sf"/>
</dbReference>
<dbReference type="AlphaFoldDB" id="A0A915AGG6"/>
<keyword evidence="2" id="KW-1185">Reference proteome</keyword>
<dbReference type="SUPFAM" id="SSF51735">
    <property type="entry name" value="NAD(P)-binding Rossmann-fold domains"/>
    <property type="match status" value="1"/>
</dbReference>
<dbReference type="WBParaSite" id="PgR006_g140_t04">
    <property type="protein sequence ID" value="PgR006_g140_t04"/>
    <property type="gene ID" value="PgR006_g140"/>
</dbReference>
<sequence>QQLSMSEQPAFVRNQLCWVRTGRSSRFYPARVVADEDLNARQMWTGSPPYYSVIFFDTKDVHAGSAYHVRSLPNIKDWARGMKEGLNKKVPANDVLRALQFQEANVDIAEKHEATVAMGIDQQLRQIEGASSSFKEPSEEGSVSSAQTNEDLREVDRDLSIVPPKKRRASSVSRDPRKPRPKSVAYDKFEKSTAIVRRMGMTPESPSDEKVELRKSYEPWECLGQASRTTEEENVRPACVNVGLIGANEVSAEIMRVALQQSGCRITALWDHNANECEQLLKRLSGDGYEGIDVASSMEDLCTKCDVVFCCMEQMLLLREERGEGGTAESLLEKLLTVAGNAHIGVFLITFFSRILARAASLMLNEHSKRVAVVGVSVCGTVGRANVAFVSGNMSLYRKYGNVICSLAKKVINRGDEPAKALLCGTIYNRLMIGLVFEAFAWQAFAGEYGMQNDELMELVKESNLLNDFVNIGVPGLLEEPPRRSLQQIVASTAQTRWLNSAAMGTYAGSANSRAMVQTGVNIHQVLENAKKENFADAVDDYLKEAVQETS</sequence>
<name>A0A915AGG6_PARUN</name>
<accession>A0A915AGG6</accession>
<protein>
    <submittedName>
        <fullName evidence="3">Uncharacterized protein</fullName>
    </submittedName>
</protein>
<feature type="compositionally biased region" description="Basic and acidic residues" evidence="1">
    <location>
        <begin position="150"/>
        <end position="159"/>
    </location>
</feature>
<reference evidence="3" key="1">
    <citation type="submission" date="2022-11" db="UniProtKB">
        <authorList>
            <consortium name="WormBaseParasite"/>
        </authorList>
    </citation>
    <scope>IDENTIFICATION</scope>
</reference>
<dbReference type="Gene3D" id="3.40.50.720">
    <property type="entry name" value="NAD(P)-binding Rossmann-like Domain"/>
    <property type="match status" value="1"/>
</dbReference>
<feature type="region of interest" description="Disordered" evidence="1">
    <location>
        <begin position="130"/>
        <end position="184"/>
    </location>
</feature>
<feature type="compositionally biased region" description="Polar residues" evidence="1">
    <location>
        <begin position="130"/>
        <end position="149"/>
    </location>
</feature>
<evidence type="ECO:0000313" key="2">
    <source>
        <dbReference type="Proteomes" id="UP000887569"/>
    </source>
</evidence>
<dbReference type="CDD" id="cd05162">
    <property type="entry name" value="PWWP"/>
    <property type="match status" value="1"/>
</dbReference>